<reference evidence="1 2" key="1">
    <citation type="submission" date="2019-03" db="EMBL/GenBank/DDBJ databases">
        <title>First draft genome of Liparis tanakae, snailfish: a comprehensive survey of snailfish specific genes.</title>
        <authorList>
            <person name="Kim W."/>
            <person name="Song I."/>
            <person name="Jeong J.-H."/>
            <person name="Kim D."/>
            <person name="Kim S."/>
            <person name="Ryu S."/>
            <person name="Song J.Y."/>
            <person name="Lee S.K."/>
        </authorList>
    </citation>
    <scope>NUCLEOTIDE SEQUENCE [LARGE SCALE GENOMIC DNA]</scope>
    <source>
        <tissue evidence="1">Muscle</tissue>
    </source>
</reference>
<evidence type="ECO:0000313" key="2">
    <source>
        <dbReference type="Proteomes" id="UP000314294"/>
    </source>
</evidence>
<gene>
    <name evidence="1" type="ORF">EYF80_027646</name>
</gene>
<dbReference type="EMBL" id="SRLO01000300">
    <property type="protein sequence ID" value="TNN62156.1"/>
    <property type="molecule type" value="Genomic_DNA"/>
</dbReference>
<proteinExistence type="predicted"/>
<name>A0A4Z2H8Q0_9TELE</name>
<protein>
    <submittedName>
        <fullName evidence="1">Uncharacterized protein</fullName>
    </submittedName>
</protein>
<keyword evidence="2" id="KW-1185">Reference proteome</keyword>
<organism evidence="1 2">
    <name type="scientific">Liparis tanakae</name>
    <name type="common">Tanaka's snailfish</name>
    <dbReference type="NCBI Taxonomy" id="230148"/>
    <lineage>
        <taxon>Eukaryota</taxon>
        <taxon>Metazoa</taxon>
        <taxon>Chordata</taxon>
        <taxon>Craniata</taxon>
        <taxon>Vertebrata</taxon>
        <taxon>Euteleostomi</taxon>
        <taxon>Actinopterygii</taxon>
        <taxon>Neopterygii</taxon>
        <taxon>Teleostei</taxon>
        <taxon>Neoteleostei</taxon>
        <taxon>Acanthomorphata</taxon>
        <taxon>Eupercaria</taxon>
        <taxon>Perciformes</taxon>
        <taxon>Cottioidei</taxon>
        <taxon>Cottales</taxon>
        <taxon>Liparidae</taxon>
        <taxon>Liparis</taxon>
    </lineage>
</organism>
<comment type="caution">
    <text evidence="1">The sequence shown here is derived from an EMBL/GenBank/DDBJ whole genome shotgun (WGS) entry which is preliminary data.</text>
</comment>
<dbReference type="AlphaFoldDB" id="A0A4Z2H8Q0"/>
<sequence>MSVDDYPLRHLQGSCCNWLGPSACRALLKEALSSASAVPTLRAKPTHTRAEKDTQMGIANIACRMKLSR</sequence>
<evidence type="ECO:0000313" key="1">
    <source>
        <dbReference type="EMBL" id="TNN62156.1"/>
    </source>
</evidence>
<accession>A0A4Z2H8Q0</accession>
<dbReference type="Proteomes" id="UP000314294">
    <property type="component" value="Unassembled WGS sequence"/>
</dbReference>